<gene>
    <name evidence="2" type="ORF">ACED38_12275</name>
</gene>
<name>A0ABV4M814_9VIBR</name>
<keyword evidence="1" id="KW-0472">Membrane</keyword>
<keyword evidence="1" id="KW-1133">Transmembrane helix</keyword>
<accession>A0ABV4M814</accession>
<proteinExistence type="predicted"/>
<feature type="transmembrane region" description="Helical" evidence="1">
    <location>
        <begin position="20"/>
        <end position="41"/>
    </location>
</feature>
<reference evidence="2 3" key="1">
    <citation type="submission" date="2024-06" db="EMBL/GenBank/DDBJ databases">
        <authorList>
            <person name="Steensen K."/>
            <person name="Seneca J."/>
            <person name="Bartlau N."/>
            <person name="Yu A.X."/>
            <person name="Polz M.F."/>
        </authorList>
    </citation>
    <scope>NUCLEOTIDE SEQUENCE [LARGE SCALE GENOMIC DNA]</scope>
    <source>
        <strain evidence="2 3">FF146</strain>
    </source>
</reference>
<sequence>METIVYQITGDDLEQLIEAVYFAVVILFLVFRVGGYLIELIDRLFAPKRVLQLEEKRNLLIAEVISLKREKASLTKG</sequence>
<evidence type="ECO:0000313" key="2">
    <source>
        <dbReference type="EMBL" id="MEZ8195652.1"/>
    </source>
</evidence>
<dbReference type="EMBL" id="JBGOOT010000009">
    <property type="protein sequence ID" value="MEZ8195652.1"/>
    <property type="molecule type" value="Genomic_DNA"/>
</dbReference>
<keyword evidence="3" id="KW-1185">Reference proteome</keyword>
<comment type="caution">
    <text evidence="2">The sequence shown here is derived from an EMBL/GenBank/DDBJ whole genome shotgun (WGS) entry which is preliminary data.</text>
</comment>
<keyword evidence="1" id="KW-0812">Transmembrane</keyword>
<protein>
    <submittedName>
        <fullName evidence="2">Uncharacterized protein</fullName>
    </submittedName>
</protein>
<dbReference type="RefSeq" id="WP_371730540.1">
    <property type="nucleotide sequence ID" value="NZ_JBGOOT010000009.1"/>
</dbReference>
<dbReference type="Proteomes" id="UP001569153">
    <property type="component" value="Unassembled WGS sequence"/>
</dbReference>
<organism evidence="2 3">
    <name type="scientific">Vibrio cortegadensis</name>
    <dbReference type="NCBI Taxonomy" id="1328770"/>
    <lineage>
        <taxon>Bacteria</taxon>
        <taxon>Pseudomonadati</taxon>
        <taxon>Pseudomonadota</taxon>
        <taxon>Gammaproteobacteria</taxon>
        <taxon>Vibrionales</taxon>
        <taxon>Vibrionaceae</taxon>
        <taxon>Vibrio</taxon>
    </lineage>
</organism>
<evidence type="ECO:0000313" key="3">
    <source>
        <dbReference type="Proteomes" id="UP001569153"/>
    </source>
</evidence>
<evidence type="ECO:0000256" key="1">
    <source>
        <dbReference type="SAM" id="Phobius"/>
    </source>
</evidence>